<feature type="region of interest" description="Disordered" evidence="1">
    <location>
        <begin position="30"/>
        <end position="55"/>
    </location>
</feature>
<protein>
    <submittedName>
        <fullName evidence="4">DUF305 domain-containing protein</fullName>
    </submittedName>
</protein>
<dbReference type="InterPro" id="IPR012347">
    <property type="entry name" value="Ferritin-like"/>
</dbReference>
<dbReference type="PANTHER" id="PTHR36933:SF1">
    <property type="entry name" value="SLL0788 PROTEIN"/>
    <property type="match status" value="1"/>
</dbReference>
<evidence type="ECO:0000259" key="3">
    <source>
        <dbReference type="Pfam" id="PF03713"/>
    </source>
</evidence>
<dbReference type="RefSeq" id="WP_264066500.1">
    <property type="nucleotide sequence ID" value="NZ_JACKTY010000018.1"/>
</dbReference>
<reference evidence="4 5" key="1">
    <citation type="journal article" date="2022" name="BMC Genomics">
        <title>Comparative genome analysis of mycobacteria focusing on tRNA and non-coding RNA.</title>
        <authorList>
            <person name="Behra P.R.K."/>
            <person name="Pettersson B.M.F."/>
            <person name="Ramesh M."/>
            <person name="Das S."/>
            <person name="Dasgupta S."/>
            <person name="Kirsebom L.A."/>
        </authorList>
    </citation>
    <scope>NUCLEOTIDE SEQUENCE [LARGE SCALE GENOMIC DNA]</scope>
    <source>
        <strain evidence="4 5">DSM 44078</strain>
    </source>
</reference>
<dbReference type="InterPro" id="IPR005183">
    <property type="entry name" value="DUF305_CopM-like"/>
</dbReference>
<dbReference type="Pfam" id="PF03713">
    <property type="entry name" value="DUF305"/>
    <property type="match status" value="1"/>
</dbReference>
<comment type="caution">
    <text evidence="4">The sequence shown here is derived from an EMBL/GenBank/DDBJ whole genome shotgun (WGS) entry which is preliminary data.</text>
</comment>
<dbReference type="PROSITE" id="PS51257">
    <property type="entry name" value="PROKAR_LIPOPROTEIN"/>
    <property type="match status" value="1"/>
</dbReference>
<evidence type="ECO:0000313" key="4">
    <source>
        <dbReference type="EMBL" id="MCV7225707.1"/>
    </source>
</evidence>
<feature type="signal peptide" evidence="2">
    <location>
        <begin position="1"/>
        <end position="33"/>
    </location>
</feature>
<dbReference type="Proteomes" id="UP001526201">
    <property type="component" value="Unassembled WGS sequence"/>
</dbReference>
<feature type="chain" id="PRO_5045329999" evidence="2">
    <location>
        <begin position="34"/>
        <end position="209"/>
    </location>
</feature>
<evidence type="ECO:0000256" key="1">
    <source>
        <dbReference type="SAM" id="MobiDB-lite"/>
    </source>
</evidence>
<keyword evidence="2" id="KW-0732">Signal</keyword>
<evidence type="ECO:0000256" key="2">
    <source>
        <dbReference type="SAM" id="SignalP"/>
    </source>
</evidence>
<evidence type="ECO:0000313" key="5">
    <source>
        <dbReference type="Proteomes" id="UP001526201"/>
    </source>
</evidence>
<dbReference type="Gene3D" id="1.20.1260.10">
    <property type="match status" value="1"/>
</dbReference>
<organism evidence="4 5">
    <name type="scientific">Mycolicibacterium komossense</name>
    <dbReference type="NCBI Taxonomy" id="1779"/>
    <lineage>
        <taxon>Bacteria</taxon>
        <taxon>Bacillati</taxon>
        <taxon>Actinomycetota</taxon>
        <taxon>Actinomycetes</taxon>
        <taxon>Mycobacteriales</taxon>
        <taxon>Mycobacteriaceae</taxon>
        <taxon>Mycolicibacterium</taxon>
    </lineage>
</organism>
<feature type="domain" description="DUF305" evidence="3">
    <location>
        <begin position="60"/>
        <end position="206"/>
    </location>
</feature>
<accession>A0ABT3C8C5</accession>
<gene>
    <name evidence="4" type="ORF">H7J73_06635</name>
</gene>
<dbReference type="PANTHER" id="PTHR36933">
    <property type="entry name" value="SLL0788 PROTEIN"/>
    <property type="match status" value="1"/>
</dbReference>
<keyword evidence="5" id="KW-1185">Reference proteome</keyword>
<dbReference type="EMBL" id="JACKTY010000018">
    <property type="protein sequence ID" value="MCV7225707.1"/>
    <property type="molecule type" value="Genomic_DNA"/>
</dbReference>
<name>A0ABT3C8C5_9MYCO</name>
<proteinExistence type="predicted"/>
<sequence length="209" mass="21969">MTRLLSLTPARIVAVFAALATALVISGCTSPSASDGHADHTHAETTPAISGQPAGFNAEDVTFASGMVPHHQQAIEMSALVPTRSTDPQVIKLAAAISAAQEPEIETLKAFLVQWQENPDDNTGHGDHGGMAMNGMVDDATMKQLESLTGAEFDKLWLQSMIGHHQGAIEMANTEIAKGANADAKTLAQQIVTDQEAEVAQMKQMLGTG</sequence>